<dbReference type="Pfam" id="PF18395">
    <property type="entry name" value="Cas3_C"/>
    <property type="match status" value="1"/>
</dbReference>
<dbReference type="RefSeq" id="WP_161479587.1">
    <property type="nucleotide sequence ID" value="NZ_WXEW01000003.1"/>
</dbReference>
<dbReference type="Pfam" id="PF22590">
    <property type="entry name" value="Cas3-like_C_2"/>
    <property type="match status" value="1"/>
</dbReference>
<dbReference type="InterPro" id="IPR006474">
    <property type="entry name" value="Helicase_Cas3_CRISPR-ass_core"/>
</dbReference>
<dbReference type="Gene3D" id="3.40.50.300">
    <property type="entry name" value="P-loop containing nucleotide triphosphate hydrolases"/>
    <property type="match status" value="2"/>
</dbReference>
<evidence type="ECO:0000256" key="3">
    <source>
        <dbReference type="ARBA" id="ARBA00022722"/>
    </source>
</evidence>
<dbReference type="PANTHER" id="PTHR47963">
    <property type="entry name" value="DEAD-BOX ATP-DEPENDENT RNA HELICASE 47, MITOCHONDRIAL"/>
    <property type="match status" value="1"/>
</dbReference>
<dbReference type="InterPro" id="IPR050547">
    <property type="entry name" value="DEAD_box_RNA_helicases"/>
</dbReference>
<dbReference type="GO" id="GO:0046872">
    <property type="term" value="F:metal ion binding"/>
    <property type="evidence" value="ECO:0007669"/>
    <property type="project" value="UniProtKB-KW"/>
</dbReference>
<dbReference type="GO" id="GO:0051607">
    <property type="term" value="P:defense response to virus"/>
    <property type="evidence" value="ECO:0007669"/>
    <property type="project" value="UniProtKB-KW"/>
</dbReference>
<comment type="similarity">
    <text evidence="2">In the central section; belongs to the CRISPR-associated helicase Cas3 family.</text>
</comment>
<keyword evidence="12" id="KW-1185">Reference proteome</keyword>
<evidence type="ECO:0000256" key="4">
    <source>
        <dbReference type="ARBA" id="ARBA00022723"/>
    </source>
</evidence>
<dbReference type="PANTHER" id="PTHR47963:SF9">
    <property type="entry name" value="CRISPR-ASSOCIATED ENDONUCLEASE_HELICASE CAS3"/>
    <property type="match status" value="1"/>
</dbReference>
<evidence type="ECO:0000256" key="1">
    <source>
        <dbReference type="ARBA" id="ARBA00006847"/>
    </source>
</evidence>
<dbReference type="InterPro" id="IPR054712">
    <property type="entry name" value="Cas3-like_dom"/>
</dbReference>
<keyword evidence="4" id="KW-0479">Metal-binding</keyword>
<protein>
    <submittedName>
        <fullName evidence="11">CRISPR-associated helicase Cas3</fullName>
    </submittedName>
</protein>
<dbReference type="Gene3D" id="1.10.3210.30">
    <property type="match status" value="1"/>
</dbReference>
<keyword evidence="8" id="KW-0067">ATP-binding</keyword>
<gene>
    <name evidence="11" type="primary">cas3</name>
    <name evidence="11" type="ORF">GT755_10840</name>
</gene>
<evidence type="ECO:0000313" key="12">
    <source>
        <dbReference type="Proteomes" id="UP000479526"/>
    </source>
</evidence>
<sequence>MAVPPISEDVDLDLWGKSKGLLKPYPLICHLLDTSAMTFTLWDDYVSSGLRKYITTSLGVDDGGARKLLAFWAGLHDIGKAIPCFQMMDESAYENLHGYPSSPDGKNRHEFATHASLGAALKELGYDARRAASSAFIVAQLLGGHHGRFSPRDPNECRYPPTRLFPEFGSGKWDLQRSAILHAVERIVGSPPPPASVPAECAALLCGIVILADWLVSQENHLVGRLTHLPRTPDDLPDHFKRSLQISPSLLRDAGLFPVRLRPAAFADEFPQIPQPNDLQNSISTELPGLVGSGPGILLITAPMGEGKTEAAFHGARLLGTSSGSPGFFFALPTMATADQMYGRARAYAERQADNDSALTLLHSMSWLNEAYTATGDADPAVLADVAAPEWLHGRKRGLLASMAVGTVDQALLAALPLKHMPLRTLGLAGKVLVVDEVHAYDAYMQALLNTALTWLGHLRVPVVLMSATLPRRIARRLVGAYLRGSGHPDADLPEIPYPGWAYADAATGQVTPFEVAADARELQVGHHLVPVGSDGVERFEALRELLAPLVDEGGCAAMICNTVAEAQLTYRMLADWFEELGGEPPELILLHARFPARCREELTREIISKYGRCRSCPTLEKCFHRPRKSVLVATQVIEQSLDLDFDLMVSDLAPIALLLQRAGRCWRHHRANRPSWATEPRLAVLRPTGDNGKLRLPKSWPFVYPRSLLRRTDETLPDGVIAIPGDVQKLVEQVYDDSFADGDAAEEDIEWLAAEMAETGLAEMVAIDTPGNIRGLHTLTSAEVDEELISTRLGAESVRVLCAYRDPAGRLFLDPAYTRPLPTGPKLPRAVVKEILAETIPLRASLVRGRDERNAPPPGWGDNLWLRDLVVIPLQETKGFDSPAGQAGDQIFVLDPKVGLMMP</sequence>
<keyword evidence="9" id="KW-0051">Antiviral defense</keyword>
<keyword evidence="7" id="KW-0347">Helicase</keyword>
<name>A0A7C9NG67_9ACTN</name>
<dbReference type="InterPro" id="IPR006483">
    <property type="entry name" value="CRISPR-assoc_Cas3_HD"/>
</dbReference>
<keyword evidence="3" id="KW-0540">Nuclease</keyword>
<dbReference type="GO" id="GO:0003724">
    <property type="term" value="F:RNA helicase activity"/>
    <property type="evidence" value="ECO:0007669"/>
    <property type="project" value="TreeGrafter"/>
</dbReference>
<dbReference type="GO" id="GO:0016787">
    <property type="term" value="F:hydrolase activity"/>
    <property type="evidence" value="ECO:0007669"/>
    <property type="project" value="UniProtKB-KW"/>
</dbReference>
<organism evidence="11 12">
    <name type="scientific">Herbidospora solisilvae</name>
    <dbReference type="NCBI Taxonomy" id="2696284"/>
    <lineage>
        <taxon>Bacteria</taxon>
        <taxon>Bacillati</taxon>
        <taxon>Actinomycetota</taxon>
        <taxon>Actinomycetes</taxon>
        <taxon>Streptosporangiales</taxon>
        <taxon>Streptosporangiaceae</taxon>
        <taxon>Herbidospora</taxon>
    </lineage>
</organism>
<proteinExistence type="inferred from homology"/>
<keyword evidence="6" id="KW-0378">Hydrolase</keyword>
<feature type="domain" description="HD Cas3-type" evidence="10">
    <location>
        <begin position="20"/>
        <end position="215"/>
    </location>
</feature>
<accession>A0A7C9NG67</accession>
<reference evidence="11 12" key="1">
    <citation type="submission" date="2020-01" db="EMBL/GenBank/DDBJ databases">
        <title>Herbidospora sp. NEAU-GS84 nov., a novel actinomycete isolated from soil.</title>
        <authorList>
            <person name="Han L."/>
        </authorList>
    </citation>
    <scope>NUCLEOTIDE SEQUENCE [LARGE SCALE GENOMIC DNA]</scope>
    <source>
        <strain evidence="11 12">NEAU-GS84</strain>
    </source>
</reference>
<evidence type="ECO:0000256" key="2">
    <source>
        <dbReference type="ARBA" id="ARBA00009046"/>
    </source>
</evidence>
<evidence type="ECO:0000259" key="10">
    <source>
        <dbReference type="PROSITE" id="PS51643"/>
    </source>
</evidence>
<evidence type="ECO:0000256" key="9">
    <source>
        <dbReference type="ARBA" id="ARBA00023118"/>
    </source>
</evidence>
<evidence type="ECO:0000256" key="6">
    <source>
        <dbReference type="ARBA" id="ARBA00022801"/>
    </source>
</evidence>
<dbReference type="EMBL" id="WXEW01000003">
    <property type="protein sequence ID" value="NAS22178.1"/>
    <property type="molecule type" value="Genomic_DNA"/>
</dbReference>
<dbReference type="GO" id="GO:0004518">
    <property type="term" value="F:nuclease activity"/>
    <property type="evidence" value="ECO:0007669"/>
    <property type="project" value="UniProtKB-KW"/>
</dbReference>
<dbReference type="PROSITE" id="PS51643">
    <property type="entry name" value="HD_CAS3"/>
    <property type="match status" value="1"/>
</dbReference>
<dbReference type="SUPFAM" id="SSF52540">
    <property type="entry name" value="P-loop containing nucleoside triphosphate hydrolases"/>
    <property type="match status" value="1"/>
</dbReference>
<dbReference type="GO" id="GO:0005524">
    <property type="term" value="F:ATP binding"/>
    <property type="evidence" value="ECO:0007669"/>
    <property type="project" value="UniProtKB-KW"/>
</dbReference>
<dbReference type="NCBIfam" id="TIGR01587">
    <property type="entry name" value="cas3_core"/>
    <property type="match status" value="1"/>
</dbReference>
<dbReference type="InterPro" id="IPR038257">
    <property type="entry name" value="CRISPR-assoc_Cas3_HD_sf"/>
</dbReference>
<dbReference type="Pfam" id="PF18019">
    <property type="entry name" value="Cas3_HD"/>
    <property type="match status" value="1"/>
</dbReference>
<dbReference type="GO" id="GO:0003723">
    <property type="term" value="F:RNA binding"/>
    <property type="evidence" value="ECO:0007669"/>
    <property type="project" value="TreeGrafter"/>
</dbReference>
<evidence type="ECO:0000256" key="5">
    <source>
        <dbReference type="ARBA" id="ARBA00022741"/>
    </source>
</evidence>
<dbReference type="InterPro" id="IPR027417">
    <property type="entry name" value="P-loop_NTPase"/>
</dbReference>
<dbReference type="AlphaFoldDB" id="A0A7C9NG67"/>
<evidence type="ECO:0000313" key="11">
    <source>
        <dbReference type="EMBL" id="NAS22178.1"/>
    </source>
</evidence>
<dbReference type="InterPro" id="IPR041372">
    <property type="entry name" value="Cas3_C"/>
</dbReference>
<dbReference type="Pfam" id="PF00270">
    <property type="entry name" value="DEAD"/>
    <property type="match status" value="1"/>
</dbReference>
<dbReference type="Proteomes" id="UP000479526">
    <property type="component" value="Unassembled WGS sequence"/>
</dbReference>
<dbReference type="CDD" id="cd09641">
    <property type="entry name" value="Cas3''_I"/>
    <property type="match status" value="1"/>
</dbReference>
<evidence type="ECO:0000256" key="8">
    <source>
        <dbReference type="ARBA" id="ARBA00022840"/>
    </source>
</evidence>
<dbReference type="InterPro" id="IPR011545">
    <property type="entry name" value="DEAD/DEAH_box_helicase_dom"/>
</dbReference>
<keyword evidence="5" id="KW-0547">Nucleotide-binding</keyword>
<evidence type="ECO:0000256" key="7">
    <source>
        <dbReference type="ARBA" id="ARBA00022806"/>
    </source>
</evidence>
<comment type="caution">
    <text evidence="11">The sequence shown here is derived from an EMBL/GenBank/DDBJ whole genome shotgun (WGS) entry which is preliminary data.</text>
</comment>
<dbReference type="NCBIfam" id="TIGR01596">
    <property type="entry name" value="cas3_HD"/>
    <property type="match status" value="1"/>
</dbReference>
<comment type="similarity">
    <text evidence="1">In the N-terminal section; belongs to the CRISPR-associated nuclease Cas3-HD family.</text>
</comment>